<gene>
    <name evidence="1" type="ORF">SJ05684_c06430</name>
</gene>
<dbReference type="EMBL" id="CP023067">
    <property type="protein sequence ID" value="ASY62107.1"/>
    <property type="molecule type" value="Genomic_DNA"/>
</dbReference>
<proteinExistence type="predicted"/>
<accession>A0A249P8S3</accession>
<organism evidence="1 2">
    <name type="scientific">Sinorhizobium sojae CCBAU 05684</name>
    <dbReference type="NCBI Taxonomy" id="716928"/>
    <lineage>
        <taxon>Bacteria</taxon>
        <taxon>Pseudomonadati</taxon>
        <taxon>Pseudomonadota</taxon>
        <taxon>Alphaproteobacteria</taxon>
        <taxon>Hyphomicrobiales</taxon>
        <taxon>Rhizobiaceae</taxon>
        <taxon>Sinorhizobium/Ensifer group</taxon>
        <taxon>Sinorhizobium</taxon>
    </lineage>
</organism>
<evidence type="ECO:0000313" key="2">
    <source>
        <dbReference type="Proteomes" id="UP000217211"/>
    </source>
</evidence>
<name>A0A249P8S3_9HYPH</name>
<dbReference type="Proteomes" id="UP000217211">
    <property type="component" value="Chromosome"/>
</dbReference>
<dbReference type="KEGG" id="esj:SJ05684_c06430"/>
<protein>
    <submittedName>
        <fullName evidence="1">Uncharacterized protein</fullName>
    </submittedName>
</protein>
<reference evidence="1 2" key="1">
    <citation type="submission" date="2017-08" db="EMBL/GenBank/DDBJ databases">
        <title>Multipartite genome sequences of Sinorhizobium species nodulating soybeans.</title>
        <authorList>
            <person name="Tian C.F."/>
        </authorList>
    </citation>
    <scope>NUCLEOTIDE SEQUENCE [LARGE SCALE GENOMIC DNA]</scope>
    <source>
        <strain evidence="1 2">CCBAU 05684</strain>
    </source>
</reference>
<keyword evidence="2" id="KW-1185">Reference proteome</keyword>
<sequence>MGGKQFAARLSHHLRGCAAAIASRADDNRRHGHSRRRETCEACGKRGYDYW</sequence>
<dbReference type="AlphaFoldDB" id="A0A249P8S3"/>
<evidence type="ECO:0000313" key="1">
    <source>
        <dbReference type="EMBL" id="ASY62107.1"/>
    </source>
</evidence>